<keyword evidence="4" id="KW-1185">Reference proteome</keyword>
<dbReference type="Gene3D" id="3.40.50.1820">
    <property type="entry name" value="alpha/beta hydrolase"/>
    <property type="match status" value="1"/>
</dbReference>
<feature type="domain" description="AB hydrolase-1" evidence="2">
    <location>
        <begin position="6"/>
        <end position="249"/>
    </location>
</feature>
<reference evidence="4" key="1">
    <citation type="journal article" date="2019" name="Int. J. Syst. Evol. Microbiol.">
        <title>The Global Catalogue of Microorganisms (GCM) 10K type strain sequencing project: providing services to taxonomists for standard genome sequencing and annotation.</title>
        <authorList>
            <consortium name="The Broad Institute Genomics Platform"/>
            <consortium name="The Broad Institute Genome Sequencing Center for Infectious Disease"/>
            <person name="Wu L."/>
            <person name="Ma J."/>
        </authorList>
    </citation>
    <scope>NUCLEOTIDE SEQUENCE [LARGE SCALE GENOMIC DNA]</scope>
    <source>
        <strain evidence="4">PCU 347</strain>
    </source>
</reference>
<dbReference type="InterPro" id="IPR029058">
    <property type="entry name" value="AB_hydrolase_fold"/>
</dbReference>
<dbReference type="PANTHER" id="PTHR43194:SF5">
    <property type="entry name" value="PIMELOYL-[ACYL-CARRIER PROTEIN] METHYL ESTER ESTERASE"/>
    <property type="match status" value="1"/>
</dbReference>
<evidence type="ECO:0000256" key="1">
    <source>
        <dbReference type="SAM" id="MobiDB-lite"/>
    </source>
</evidence>
<dbReference type="SUPFAM" id="SSF53474">
    <property type="entry name" value="alpha/beta-Hydrolases"/>
    <property type="match status" value="1"/>
</dbReference>
<evidence type="ECO:0000313" key="4">
    <source>
        <dbReference type="Proteomes" id="UP001595824"/>
    </source>
</evidence>
<accession>A0ABV8TK71</accession>
<dbReference type="EMBL" id="JBHSDP010000024">
    <property type="protein sequence ID" value="MFC4330842.1"/>
    <property type="molecule type" value="Genomic_DNA"/>
</dbReference>
<gene>
    <name evidence="3" type="ORF">ACFPC0_24245</name>
</gene>
<dbReference type="Pfam" id="PF12697">
    <property type="entry name" value="Abhydrolase_6"/>
    <property type="match status" value="1"/>
</dbReference>
<name>A0ABV8TK71_9ACTN</name>
<dbReference type="PANTHER" id="PTHR43194">
    <property type="entry name" value="HYDROLASE ALPHA/BETA FOLD FAMILY"/>
    <property type="match status" value="1"/>
</dbReference>
<dbReference type="RefSeq" id="WP_381741897.1">
    <property type="nucleotide sequence ID" value="NZ_JBHSDP010000024.1"/>
</dbReference>
<dbReference type="GO" id="GO:0016787">
    <property type="term" value="F:hydrolase activity"/>
    <property type="evidence" value="ECO:0007669"/>
    <property type="project" value="UniProtKB-KW"/>
</dbReference>
<feature type="region of interest" description="Disordered" evidence="1">
    <location>
        <begin position="116"/>
        <end position="137"/>
    </location>
</feature>
<dbReference type="Proteomes" id="UP001595824">
    <property type="component" value="Unassembled WGS sequence"/>
</dbReference>
<protein>
    <submittedName>
        <fullName evidence="3">Alpha/beta hydrolase</fullName>
    </submittedName>
</protein>
<sequence length="267" mass="28717">MNSTPVVFIHGAWFHALSWEAWADRFTGRGFTVWAPGWPGEPDTVGEARRRPEVLRGLGLDALTDHFGRLAASFDEPPVLIGHSVGGLVVQHLLGHGLGRAAVAVAPVPVADVPPPRPGRVPRWTPTADGDPAVPLSPEEFRDVFANTVGAEESARLYDRYVVPAPRRLLTDLGHDGPAPHPRAVADVRNTARGPLLLISGQEDRVVPDSLTRAAYKLYGDSVAVSDLKQFADRGHTLTVDNGWRAVADHVLDWLAEQGIHGGGPGR</sequence>
<evidence type="ECO:0000259" key="2">
    <source>
        <dbReference type="Pfam" id="PF12697"/>
    </source>
</evidence>
<organism evidence="3 4">
    <name type="scientific">Streptomyces andamanensis</name>
    <dbReference type="NCBI Taxonomy" id="1565035"/>
    <lineage>
        <taxon>Bacteria</taxon>
        <taxon>Bacillati</taxon>
        <taxon>Actinomycetota</taxon>
        <taxon>Actinomycetes</taxon>
        <taxon>Kitasatosporales</taxon>
        <taxon>Streptomycetaceae</taxon>
        <taxon>Streptomyces</taxon>
    </lineage>
</organism>
<proteinExistence type="predicted"/>
<dbReference type="InterPro" id="IPR000073">
    <property type="entry name" value="AB_hydrolase_1"/>
</dbReference>
<keyword evidence="3" id="KW-0378">Hydrolase</keyword>
<evidence type="ECO:0000313" key="3">
    <source>
        <dbReference type="EMBL" id="MFC4330842.1"/>
    </source>
</evidence>
<dbReference type="InterPro" id="IPR050228">
    <property type="entry name" value="Carboxylesterase_BioH"/>
</dbReference>
<comment type="caution">
    <text evidence="3">The sequence shown here is derived from an EMBL/GenBank/DDBJ whole genome shotgun (WGS) entry which is preliminary data.</text>
</comment>